<keyword evidence="1" id="KW-0732">Signal</keyword>
<sequence length="72" mass="8030">MRISQHKTLLAAMFVFAAGFASASSAQFNPRCDGCMNTYDYCMSQPDAEQWLCVHQYNVCADRAGCLLMPEI</sequence>
<dbReference type="Proteomes" id="UP000023435">
    <property type="component" value="Unassembled WGS sequence"/>
</dbReference>
<evidence type="ECO:0008006" key="4">
    <source>
        <dbReference type="Google" id="ProtNLM"/>
    </source>
</evidence>
<dbReference type="RefSeq" id="WP_036114273.1">
    <property type="nucleotide sequence ID" value="NZ_JAJA02000001.1"/>
</dbReference>
<evidence type="ECO:0000256" key="1">
    <source>
        <dbReference type="SAM" id="SignalP"/>
    </source>
</evidence>
<comment type="caution">
    <text evidence="2">The sequence shown here is derived from an EMBL/GenBank/DDBJ whole genome shotgun (WGS) entry which is preliminary data.</text>
</comment>
<name>A0A120AH32_9GAMM</name>
<feature type="chain" id="PRO_5007163677" description="Lipoprotein" evidence="1">
    <location>
        <begin position="24"/>
        <end position="72"/>
    </location>
</feature>
<proteinExistence type="predicted"/>
<reference evidence="2 3" key="1">
    <citation type="journal article" date="2014" name="Genome Announc.">
        <title>Draft Genome Sequence of Lysobacter capsici AZ78, a Bacterium Antagonistic to Plant-Pathogenic Oomycetes.</title>
        <authorList>
            <person name="Puopolo G."/>
            <person name="Sonego P."/>
            <person name="Engelen K."/>
            <person name="Pertot I."/>
        </authorList>
    </citation>
    <scope>NUCLEOTIDE SEQUENCE [LARGE SCALE GENOMIC DNA]</scope>
    <source>
        <strain evidence="2 3">AZ78</strain>
    </source>
</reference>
<gene>
    <name evidence="2" type="ORF">AZ78_3062</name>
</gene>
<protein>
    <recommendedName>
        <fullName evidence="4">Lipoprotein</fullName>
    </recommendedName>
</protein>
<dbReference type="OrthoDB" id="9907408at2"/>
<dbReference type="EMBL" id="JAJA02000001">
    <property type="protein sequence ID" value="KWS05510.1"/>
    <property type="molecule type" value="Genomic_DNA"/>
</dbReference>
<evidence type="ECO:0000313" key="2">
    <source>
        <dbReference type="EMBL" id="KWS05510.1"/>
    </source>
</evidence>
<accession>A0A120AH32</accession>
<evidence type="ECO:0000313" key="3">
    <source>
        <dbReference type="Proteomes" id="UP000023435"/>
    </source>
</evidence>
<keyword evidence="3" id="KW-1185">Reference proteome</keyword>
<organism evidence="2 3">
    <name type="scientific">Lysobacter capsici AZ78</name>
    <dbReference type="NCBI Taxonomy" id="1444315"/>
    <lineage>
        <taxon>Bacteria</taxon>
        <taxon>Pseudomonadati</taxon>
        <taxon>Pseudomonadota</taxon>
        <taxon>Gammaproteobacteria</taxon>
        <taxon>Lysobacterales</taxon>
        <taxon>Lysobacteraceae</taxon>
        <taxon>Lysobacter</taxon>
    </lineage>
</organism>
<feature type="signal peptide" evidence="1">
    <location>
        <begin position="1"/>
        <end position="23"/>
    </location>
</feature>
<dbReference type="AlphaFoldDB" id="A0A120AH32"/>